<evidence type="ECO:0000259" key="1">
    <source>
        <dbReference type="Pfam" id="PF01425"/>
    </source>
</evidence>
<dbReference type="Pfam" id="PF01425">
    <property type="entry name" value="Amidase"/>
    <property type="match status" value="1"/>
</dbReference>
<proteinExistence type="predicted"/>
<reference evidence="2 3" key="1">
    <citation type="journal article" date="2018" name="Mol. Biol. Evol.">
        <title>Analysis of the draft genome of the red seaweed Gracilariopsis chorda provides insights into genome size evolution in Rhodophyta.</title>
        <authorList>
            <person name="Lee J."/>
            <person name="Yang E.C."/>
            <person name="Graf L."/>
            <person name="Yang J.H."/>
            <person name="Qiu H."/>
            <person name="Zel Zion U."/>
            <person name="Chan C.X."/>
            <person name="Stephens T.G."/>
            <person name="Weber A.P.M."/>
            <person name="Boo G.H."/>
            <person name="Boo S.M."/>
            <person name="Kim K.M."/>
            <person name="Shin Y."/>
            <person name="Jung M."/>
            <person name="Lee S.J."/>
            <person name="Yim H.S."/>
            <person name="Lee J.H."/>
            <person name="Bhattacharya D."/>
            <person name="Yoon H.S."/>
        </authorList>
    </citation>
    <scope>NUCLEOTIDE SEQUENCE [LARGE SCALE GENOMIC DNA]</scope>
    <source>
        <strain evidence="2 3">SKKU-2015</strain>
        <tissue evidence="2">Whole body</tissue>
    </source>
</reference>
<dbReference type="Gene3D" id="3.90.1300.10">
    <property type="entry name" value="Amidase signature (AS) domain"/>
    <property type="match status" value="1"/>
</dbReference>
<dbReference type="SUPFAM" id="SSF75304">
    <property type="entry name" value="Amidase signature (AS) enzymes"/>
    <property type="match status" value="1"/>
</dbReference>
<organism evidence="2 3">
    <name type="scientific">Gracilariopsis chorda</name>
    <dbReference type="NCBI Taxonomy" id="448386"/>
    <lineage>
        <taxon>Eukaryota</taxon>
        <taxon>Rhodophyta</taxon>
        <taxon>Florideophyceae</taxon>
        <taxon>Rhodymeniophycidae</taxon>
        <taxon>Gracilariales</taxon>
        <taxon>Gracilariaceae</taxon>
        <taxon>Gracilariopsis</taxon>
    </lineage>
</organism>
<dbReference type="OrthoDB" id="421993at2759"/>
<dbReference type="Gene3D" id="1.20.58.1700">
    <property type="match status" value="1"/>
</dbReference>
<dbReference type="STRING" id="448386.A0A2V3J603"/>
<evidence type="ECO:0000313" key="2">
    <source>
        <dbReference type="EMBL" id="PXF49804.1"/>
    </source>
</evidence>
<keyword evidence="2" id="KW-0378">Hydrolase</keyword>
<gene>
    <name evidence="2" type="ORF">BWQ96_00456</name>
</gene>
<accession>A0A2V3J603</accession>
<dbReference type="InterPro" id="IPR023631">
    <property type="entry name" value="Amidase_dom"/>
</dbReference>
<dbReference type="EMBL" id="NBIV01000002">
    <property type="protein sequence ID" value="PXF49804.1"/>
    <property type="molecule type" value="Genomic_DNA"/>
</dbReference>
<keyword evidence="3" id="KW-1185">Reference proteome</keyword>
<dbReference type="PANTHER" id="PTHR11895:SF169">
    <property type="entry name" value="GLUTAMYL-TRNA(GLN) AMIDOTRANSFERASE"/>
    <property type="match status" value="1"/>
</dbReference>
<dbReference type="InterPro" id="IPR036928">
    <property type="entry name" value="AS_sf"/>
</dbReference>
<dbReference type="GO" id="GO:0016787">
    <property type="term" value="F:hydrolase activity"/>
    <property type="evidence" value="ECO:0007669"/>
    <property type="project" value="UniProtKB-KW"/>
</dbReference>
<dbReference type="AlphaFoldDB" id="A0A2V3J603"/>
<dbReference type="Proteomes" id="UP000247409">
    <property type="component" value="Unassembled WGS sequence"/>
</dbReference>
<dbReference type="PANTHER" id="PTHR11895">
    <property type="entry name" value="TRANSAMIDASE"/>
    <property type="match status" value="1"/>
</dbReference>
<comment type="caution">
    <text evidence="2">The sequence shown here is derived from an EMBL/GenBank/DDBJ whole genome shotgun (WGS) entry which is preliminary data.</text>
</comment>
<evidence type="ECO:0000313" key="3">
    <source>
        <dbReference type="Proteomes" id="UP000247409"/>
    </source>
</evidence>
<dbReference type="NCBIfam" id="NF006043">
    <property type="entry name" value="PRK08186.1"/>
    <property type="match status" value="1"/>
</dbReference>
<sequence length="476" mass="50847">MSAPDESPSSHNQRPLTLQSFRSKASSLAELRAFYVDLHSRAKQTESVFISLSPLDEIHSRLEDLHACDPDHKLPLHGVPFAVKDNIDAPPLKTTAACPGFAYSPDTAAFVVNLLEAAGAVALGKANMDQFACGLTGMRSPYGVPANPCNSKYIPGGSSSGSAVSVALGLVVFSLGTDTAGSGRVPAAMNNIVGLKPTKGLLSTSGIVPASASQDCVSIFANTVDDAAFVLHLTAKYDQMNPYTRIPPPDKLPKTPAQIGPMDTESFTFGVPTEKFLEFRGDAVAEKAYAAAIDRLELLGGEKVEIDFAPFQRAAAMLYGSSLVSERYAAVGDFLKENAGQESAGLNPSVFLIIMGGREGQVAHDVFMAQEEIRRCVKIAERDTWSRVNFLVVPSVPCAMTTLQVANDPIGLNKVLGTYTNFVNLMDLCAVALPATKTEGRCTDPRGITLVARAFEDNNLVRVARHFETGIIDDEY</sequence>
<name>A0A2V3J603_9FLOR</name>
<feature type="domain" description="Amidase" evidence="1">
    <location>
        <begin position="61"/>
        <end position="460"/>
    </location>
</feature>
<dbReference type="InterPro" id="IPR000120">
    <property type="entry name" value="Amidase"/>
</dbReference>
<protein>
    <submittedName>
        <fullName evidence="2">Allophanate hydrolase</fullName>
    </submittedName>
</protein>